<dbReference type="GO" id="GO:0008758">
    <property type="term" value="F:UDP-2,3-diacylglucosamine hydrolase activity"/>
    <property type="evidence" value="ECO:0007669"/>
    <property type="project" value="TreeGrafter"/>
</dbReference>
<dbReference type="AlphaFoldDB" id="A0A2K9LSX7"/>
<evidence type="ECO:0000313" key="8">
    <source>
        <dbReference type="Proteomes" id="UP000235116"/>
    </source>
</evidence>
<dbReference type="Proteomes" id="UP000235116">
    <property type="component" value="Chromosome"/>
</dbReference>
<gene>
    <name evidence="7" type="ORF">Kalk_16585</name>
</gene>
<proteinExistence type="predicted"/>
<keyword evidence="8" id="KW-1185">Reference proteome</keyword>
<evidence type="ECO:0000313" key="7">
    <source>
        <dbReference type="EMBL" id="AUM13944.1"/>
    </source>
</evidence>
<evidence type="ECO:0000256" key="1">
    <source>
        <dbReference type="ARBA" id="ARBA00022475"/>
    </source>
</evidence>
<dbReference type="PANTHER" id="PTHR34990">
    <property type="entry name" value="UDP-2,3-DIACYLGLUCOSAMINE HYDROLASE-RELATED"/>
    <property type="match status" value="1"/>
</dbReference>
<evidence type="ECO:0000256" key="3">
    <source>
        <dbReference type="ARBA" id="ARBA00022723"/>
    </source>
</evidence>
<keyword evidence="1" id="KW-1003">Cell membrane</keyword>
<name>A0A2K9LSX7_9GAMM</name>
<reference evidence="8" key="1">
    <citation type="submission" date="2017-08" db="EMBL/GenBank/DDBJ databases">
        <title>Direct submision.</title>
        <authorList>
            <person name="Kim S.-J."/>
            <person name="Rhee S.-K."/>
        </authorList>
    </citation>
    <scope>NUCLEOTIDE SEQUENCE [LARGE SCALE GENOMIC DNA]</scope>
    <source>
        <strain evidence="8">GI5</strain>
    </source>
</reference>
<dbReference type="GO" id="GO:0046872">
    <property type="term" value="F:metal ion binding"/>
    <property type="evidence" value="ECO:0007669"/>
    <property type="project" value="UniProtKB-KW"/>
</dbReference>
<feature type="domain" description="Calcineurin-like phosphoesterase" evidence="6">
    <location>
        <begin position="8"/>
        <end position="206"/>
    </location>
</feature>
<dbReference type="InterPro" id="IPR029052">
    <property type="entry name" value="Metallo-depent_PP-like"/>
</dbReference>
<dbReference type="PANTHER" id="PTHR34990:SF2">
    <property type="entry name" value="BLL8164 PROTEIN"/>
    <property type="match status" value="1"/>
</dbReference>
<dbReference type="InterPro" id="IPR004843">
    <property type="entry name" value="Calcineurin-like_PHP"/>
</dbReference>
<dbReference type="RefSeq" id="WP_101895319.1">
    <property type="nucleotide sequence ID" value="NZ_CP022684.1"/>
</dbReference>
<evidence type="ECO:0000256" key="2">
    <source>
        <dbReference type="ARBA" id="ARBA00022519"/>
    </source>
</evidence>
<dbReference type="EMBL" id="CP022684">
    <property type="protein sequence ID" value="AUM13944.1"/>
    <property type="molecule type" value="Genomic_DNA"/>
</dbReference>
<dbReference type="KEGG" id="kak:Kalk_16585"/>
<sequence length="267" mass="31100">MTTTPVRSAFISDVHLGTSACQAQYLLDFLDNCQMEYLYLVGDIIDLLHMRKRVNFTPLHEQVVEKVMWLARNGTRVIYIPGNHDALMRRFCGQMVAGIEIHRNRVHYCADGRRFFVSHGDEFDSALHAGVFWYVVGDLSHTLLLRLNTLLNGLRRMFKLPYWSLAGYLKKRIGKANEFIRRFEKIAARQARELKYDGFICGHIHQSGMRRIDGVLYCNDGDWVEHCTALIETKQGLFELMHWADHREVLIRETELSEEWEAIPQAN</sequence>
<dbReference type="OrthoDB" id="9802481at2"/>
<accession>A0A2K9LSX7</accession>
<evidence type="ECO:0000256" key="5">
    <source>
        <dbReference type="ARBA" id="ARBA00023211"/>
    </source>
</evidence>
<dbReference type="InterPro" id="IPR043461">
    <property type="entry name" value="LpxH-like"/>
</dbReference>
<protein>
    <submittedName>
        <fullName evidence="7">UDP-2,3-diacylglucosamine hydrolase</fullName>
    </submittedName>
</protein>
<dbReference type="GO" id="GO:0016020">
    <property type="term" value="C:membrane"/>
    <property type="evidence" value="ECO:0007669"/>
    <property type="project" value="GOC"/>
</dbReference>
<keyword evidence="4" id="KW-0472">Membrane</keyword>
<evidence type="ECO:0000259" key="6">
    <source>
        <dbReference type="Pfam" id="PF00149"/>
    </source>
</evidence>
<keyword evidence="2" id="KW-0997">Cell inner membrane</keyword>
<dbReference type="Pfam" id="PF00149">
    <property type="entry name" value="Metallophos"/>
    <property type="match status" value="1"/>
</dbReference>
<keyword evidence="5" id="KW-0464">Manganese</keyword>
<evidence type="ECO:0000256" key="4">
    <source>
        <dbReference type="ARBA" id="ARBA00023136"/>
    </source>
</evidence>
<keyword evidence="3" id="KW-0479">Metal-binding</keyword>
<organism evidence="7 8">
    <name type="scientific">Ketobacter alkanivorans</name>
    <dbReference type="NCBI Taxonomy" id="1917421"/>
    <lineage>
        <taxon>Bacteria</taxon>
        <taxon>Pseudomonadati</taxon>
        <taxon>Pseudomonadota</taxon>
        <taxon>Gammaproteobacteria</taxon>
        <taxon>Pseudomonadales</taxon>
        <taxon>Ketobacteraceae</taxon>
        <taxon>Ketobacter</taxon>
    </lineage>
</organism>
<dbReference type="CDD" id="cd07398">
    <property type="entry name" value="MPP_YbbF-LpxH"/>
    <property type="match status" value="1"/>
</dbReference>
<dbReference type="GO" id="GO:0009245">
    <property type="term" value="P:lipid A biosynthetic process"/>
    <property type="evidence" value="ECO:0007669"/>
    <property type="project" value="TreeGrafter"/>
</dbReference>
<dbReference type="SUPFAM" id="SSF56300">
    <property type="entry name" value="Metallo-dependent phosphatases"/>
    <property type="match status" value="1"/>
</dbReference>
<keyword evidence="7" id="KW-0378">Hydrolase</keyword>
<dbReference type="Gene3D" id="3.60.21.10">
    <property type="match status" value="1"/>
</dbReference>